<protein>
    <submittedName>
        <fullName evidence="1">Unannotated protein</fullName>
    </submittedName>
</protein>
<reference evidence="1" key="1">
    <citation type="submission" date="2020-05" db="EMBL/GenBank/DDBJ databases">
        <authorList>
            <person name="Chiriac C."/>
            <person name="Salcher M."/>
            <person name="Ghai R."/>
            <person name="Kavagutti S V."/>
        </authorList>
    </citation>
    <scope>NUCLEOTIDE SEQUENCE</scope>
</reference>
<organism evidence="1">
    <name type="scientific">freshwater metagenome</name>
    <dbReference type="NCBI Taxonomy" id="449393"/>
    <lineage>
        <taxon>unclassified sequences</taxon>
        <taxon>metagenomes</taxon>
        <taxon>ecological metagenomes</taxon>
    </lineage>
</organism>
<gene>
    <name evidence="1" type="ORF">UFOPK2842_00509</name>
</gene>
<dbReference type="AlphaFoldDB" id="A0A6J6U0S9"/>
<evidence type="ECO:0000313" key="1">
    <source>
        <dbReference type="EMBL" id="CAB4753520.1"/>
    </source>
</evidence>
<name>A0A6J6U0S9_9ZZZZ</name>
<proteinExistence type="predicted"/>
<sequence>MQKSTIGGITLSVVAGEGFEPSKAEPGDLQIWGFAEVGSSLAYFAQFSPHIGGIK</sequence>
<accession>A0A6J6U0S9</accession>
<dbReference type="EMBL" id="CAEZZI010000036">
    <property type="protein sequence ID" value="CAB4753520.1"/>
    <property type="molecule type" value="Genomic_DNA"/>
</dbReference>